<dbReference type="Gene3D" id="2.40.50.140">
    <property type="entry name" value="Nucleic acid-binding proteins"/>
    <property type="match status" value="1"/>
</dbReference>
<gene>
    <name evidence="4" type="ORF">H0H12_03865</name>
</gene>
<dbReference type="Pfam" id="PF00313">
    <property type="entry name" value="CSD"/>
    <property type="match status" value="1"/>
</dbReference>
<sequence length="72" mass="8189">MSDTVIERGTVSSYDTFKGFGFIRRDKGRDVFFFYDDVTETEGLIVGDVVRFEVKIAPKGPRAYKVSKLTDD</sequence>
<proteinExistence type="predicted"/>
<dbReference type="RefSeq" id="WP_180689250.1">
    <property type="nucleotide sequence ID" value="NZ_CP059052.1"/>
</dbReference>
<protein>
    <submittedName>
        <fullName evidence="4">Cold shock domain-containing protein</fullName>
    </submittedName>
</protein>
<evidence type="ECO:0000313" key="5">
    <source>
        <dbReference type="Proteomes" id="UP000510934"/>
    </source>
</evidence>
<dbReference type="Proteomes" id="UP000510934">
    <property type="component" value="Chromosome"/>
</dbReference>
<dbReference type="InterPro" id="IPR002059">
    <property type="entry name" value="CSP_DNA-bd"/>
</dbReference>
<evidence type="ECO:0000256" key="2">
    <source>
        <dbReference type="ARBA" id="ARBA00022490"/>
    </source>
</evidence>
<dbReference type="GO" id="GO:0003676">
    <property type="term" value="F:nucleic acid binding"/>
    <property type="evidence" value="ECO:0007669"/>
    <property type="project" value="InterPro"/>
</dbReference>
<name>A0A7D5VYH7_PSEPU</name>
<dbReference type="AlphaFoldDB" id="A0A7D5VYH7"/>
<evidence type="ECO:0000256" key="1">
    <source>
        <dbReference type="ARBA" id="ARBA00004496"/>
    </source>
</evidence>
<reference evidence="4 5" key="1">
    <citation type="journal article" date="2009" name="Mikrobiologiia">
        <title>[Phenanthren biodegradation and interaction of Pseudomonas putida BS3701 and Burkholderia sp.BS3702 in plant rhizosphere].</title>
        <authorList>
            <person name="Ovchinnikova A.A."/>
            <person name="Vetrova A.A."/>
            <person name="Filonov A.E."/>
            <person name="Boronin A.M."/>
        </authorList>
    </citation>
    <scope>NUCLEOTIDE SEQUENCE [LARGE SCALE GENOMIC DNA]</scope>
    <source>
        <strain evidence="4 5">BS3701</strain>
    </source>
</reference>
<dbReference type="CDD" id="cd04458">
    <property type="entry name" value="CSP_CDS"/>
    <property type="match status" value="1"/>
</dbReference>
<feature type="domain" description="CSD" evidence="3">
    <location>
        <begin position="6"/>
        <end position="68"/>
    </location>
</feature>
<dbReference type="NCBIfam" id="NF038236">
    <property type="entry name" value="retron_eff_Se72"/>
    <property type="match status" value="1"/>
</dbReference>
<dbReference type="InterPro" id="IPR012156">
    <property type="entry name" value="Cold_shock_CspA"/>
</dbReference>
<dbReference type="InterPro" id="IPR012340">
    <property type="entry name" value="NA-bd_OB-fold"/>
</dbReference>
<keyword evidence="2" id="KW-0963">Cytoplasm</keyword>
<evidence type="ECO:0000259" key="3">
    <source>
        <dbReference type="PROSITE" id="PS51857"/>
    </source>
</evidence>
<accession>A0A7D5VYH7</accession>
<dbReference type="SMART" id="SM00357">
    <property type="entry name" value="CSP"/>
    <property type="match status" value="1"/>
</dbReference>
<dbReference type="EMBL" id="CP059052">
    <property type="protein sequence ID" value="QLJ15093.1"/>
    <property type="molecule type" value="Genomic_DNA"/>
</dbReference>
<dbReference type="GO" id="GO:0005829">
    <property type="term" value="C:cytosol"/>
    <property type="evidence" value="ECO:0007669"/>
    <property type="project" value="UniProtKB-ARBA"/>
</dbReference>
<dbReference type="SUPFAM" id="SSF50249">
    <property type="entry name" value="Nucleic acid-binding proteins"/>
    <property type="match status" value="1"/>
</dbReference>
<evidence type="ECO:0000313" key="4">
    <source>
        <dbReference type="EMBL" id="QLJ15093.1"/>
    </source>
</evidence>
<dbReference type="InterPro" id="IPR011129">
    <property type="entry name" value="CSD"/>
</dbReference>
<dbReference type="PIRSF" id="PIRSF002599">
    <property type="entry name" value="Cold_shock_A"/>
    <property type="match status" value="1"/>
</dbReference>
<organism evidence="4 5">
    <name type="scientific">Pseudomonas putida</name>
    <name type="common">Arthrobacter siderocapsulatus</name>
    <dbReference type="NCBI Taxonomy" id="303"/>
    <lineage>
        <taxon>Bacteria</taxon>
        <taxon>Pseudomonadati</taxon>
        <taxon>Pseudomonadota</taxon>
        <taxon>Gammaproteobacteria</taxon>
        <taxon>Pseudomonadales</taxon>
        <taxon>Pseudomonadaceae</taxon>
        <taxon>Pseudomonas</taxon>
    </lineage>
</organism>
<dbReference type="PROSITE" id="PS51857">
    <property type="entry name" value="CSD_2"/>
    <property type="match status" value="1"/>
</dbReference>
<comment type="subcellular location">
    <subcellularLocation>
        <location evidence="1">Cytoplasm</location>
    </subcellularLocation>
</comment>